<name>A0A5S4G495_9ACTN</name>
<evidence type="ECO:0000259" key="1">
    <source>
        <dbReference type="PROSITE" id="PS50943"/>
    </source>
</evidence>
<accession>A0A5S4G495</accession>
<dbReference type="EMBL" id="VCKZ01000470">
    <property type="protein sequence ID" value="TMR27796.1"/>
    <property type="molecule type" value="Genomic_DNA"/>
</dbReference>
<evidence type="ECO:0000313" key="3">
    <source>
        <dbReference type="Proteomes" id="UP000305238"/>
    </source>
</evidence>
<reference evidence="2 3" key="1">
    <citation type="submission" date="2019-05" db="EMBL/GenBank/DDBJ databases">
        <title>Draft genome sequence of Actinomadura geliboluensis A8036.</title>
        <authorList>
            <person name="Saricaoglu S."/>
            <person name="Isik K."/>
        </authorList>
    </citation>
    <scope>NUCLEOTIDE SEQUENCE [LARGE SCALE GENOMIC DNA]</scope>
    <source>
        <strain evidence="2 3">A8036</strain>
    </source>
</reference>
<keyword evidence="3" id="KW-1185">Reference proteome</keyword>
<protein>
    <submittedName>
        <fullName evidence="2">Helix-turn-helix transcriptional regulator</fullName>
    </submittedName>
</protein>
<gene>
    <name evidence="2" type="ORF">ETD96_38715</name>
</gene>
<dbReference type="Pfam" id="PF13560">
    <property type="entry name" value="HTH_31"/>
    <property type="match status" value="1"/>
</dbReference>
<dbReference type="OrthoDB" id="4506662at2"/>
<dbReference type="AlphaFoldDB" id="A0A5S4G495"/>
<dbReference type="CDD" id="cd00093">
    <property type="entry name" value="HTH_XRE"/>
    <property type="match status" value="1"/>
</dbReference>
<comment type="caution">
    <text evidence="2">The sequence shown here is derived from an EMBL/GenBank/DDBJ whole genome shotgun (WGS) entry which is preliminary data.</text>
</comment>
<feature type="domain" description="HTH cro/C1-type" evidence="1">
    <location>
        <begin position="77"/>
        <end position="111"/>
    </location>
</feature>
<dbReference type="Proteomes" id="UP000305238">
    <property type="component" value="Unassembled WGS sequence"/>
</dbReference>
<dbReference type="InterPro" id="IPR001387">
    <property type="entry name" value="Cro/C1-type_HTH"/>
</dbReference>
<sequence>MVMEDPCLPALGRPKLMPNQKLCPGCRKTLLSRYNPEPVCGLCRRAAEQHSISAPVWLWDTEPIRKALTEMNLGGVLALLRSSAGLTQQEMADLVPGWTKTRVTRIESGERGTLYDIRELLAWADAICMPREALLPLFLGRSDTGPELWWTSEEQSMDRRTFNGGLLALTASAFLPDGFVPPSQVGRAHVNYLKTCADELWTRDWSVGGVVLLRQALKLVGRAKAMLDESDYNEGIGLGLIQAGAHLANCTSFLAFDAGDLALARRLSQEAATLSDSGEDSALRAHVYATMAMQSTALARVSRRRGPAREALRALKIAADSAKHHPSPKLHALIDMRTATVKALLGDEAGAHSSISAAKRELDRGSHPDDWQSLGFVTWTELSGHEARVASIVGDDQKATTLFQRVLDDAALAPRNRTFYRATLAETRLAAGDTAGALETGHATLDDLEKTVGSVRALEALQPLADLNSDFHDRYAAVADDLATKVTSPA</sequence>
<dbReference type="Gene3D" id="1.10.260.40">
    <property type="entry name" value="lambda repressor-like DNA-binding domains"/>
    <property type="match status" value="1"/>
</dbReference>
<evidence type="ECO:0000313" key="2">
    <source>
        <dbReference type="EMBL" id="TMR27796.1"/>
    </source>
</evidence>
<dbReference type="InterPro" id="IPR010982">
    <property type="entry name" value="Lambda_DNA-bd_dom_sf"/>
</dbReference>
<dbReference type="GO" id="GO:0003677">
    <property type="term" value="F:DNA binding"/>
    <property type="evidence" value="ECO:0007669"/>
    <property type="project" value="InterPro"/>
</dbReference>
<dbReference type="PROSITE" id="PS50943">
    <property type="entry name" value="HTH_CROC1"/>
    <property type="match status" value="1"/>
</dbReference>
<organism evidence="2 3">
    <name type="scientific">Actinomadura geliboluensis</name>
    <dbReference type="NCBI Taxonomy" id="882440"/>
    <lineage>
        <taxon>Bacteria</taxon>
        <taxon>Bacillati</taxon>
        <taxon>Actinomycetota</taxon>
        <taxon>Actinomycetes</taxon>
        <taxon>Streptosporangiales</taxon>
        <taxon>Thermomonosporaceae</taxon>
        <taxon>Actinomadura</taxon>
    </lineage>
</organism>
<proteinExistence type="predicted"/>
<dbReference type="SUPFAM" id="SSF47413">
    <property type="entry name" value="lambda repressor-like DNA-binding domains"/>
    <property type="match status" value="1"/>
</dbReference>
<dbReference type="SMART" id="SM00530">
    <property type="entry name" value="HTH_XRE"/>
    <property type="match status" value="1"/>
</dbReference>